<evidence type="ECO:0000313" key="2">
    <source>
        <dbReference type="EMBL" id="CAB5218294.1"/>
    </source>
</evidence>
<protein>
    <recommendedName>
        <fullName evidence="1">Major tropism determinant N-terminal domain-containing protein</fullName>
    </recommendedName>
</protein>
<dbReference type="SUPFAM" id="SSF69349">
    <property type="entry name" value="Phage fibre proteins"/>
    <property type="match status" value="1"/>
</dbReference>
<sequence>MSTVRIQIRRGTSTEWTSVNPVLAGGEAGFESDTKKIKIGDGTSTWTALGYATVTPAQLQSAIEGVVAGEIASYATLTELSDAISQEVTDRNAAILAAIETVGGADFIGISEKGANNGVAELDNAGKVPDSQINSSIARQSDLSGAISTEVTNRNSAIATAKSEAISTAESYADTKKSEAISTAESYADTKKSEAISAAESYADGKFAPLASPTFTGAVTLARGPMSDLEAATKKYVDNIAVGIKFLSEAKAATIGNFASVYANGTAGVGATLTASANGVLLIDGYSPVVNDRIIVKGQTDDKQNGVYTVTNVGSSSSKAVLTRSTDFDNSLEPVQYGAFLFVMNGTINGGYGYIFTPANDTVTFGTTSITFTAFNAAKTMTAGYGMLLNGTAFDVDTDYIATKNSPTFTGTVVLPSTTSIGNVSATEIGYVDGVTSSIQNQIDSKLAISTANSDWLKKTDAATTYLSITDAASTYLLPADAASTYETKTDVASVYETKSHATSTFAPKAGATFTGNITLPSTTQIGSTNGDEIGYLHGVTSSIQTQLDAKASQSNVDLKAPLASPTFTGVVTLPSGTVTSTMIADGTIVDADINASAAIAQSKISGLATSLSAKADLASPTFTGTVAGITKSMVGLGNVDNTSDANKPVSTATQTALDAKAPLASPTFTGTVTLPTGTVTS</sequence>
<accession>A0A6J7WQ86</accession>
<reference evidence="2" key="1">
    <citation type="submission" date="2020-05" db="EMBL/GenBank/DDBJ databases">
        <authorList>
            <person name="Chiriac C."/>
            <person name="Salcher M."/>
            <person name="Ghai R."/>
            <person name="Kavagutti S V."/>
        </authorList>
    </citation>
    <scope>NUCLEOTIDE SEQUENCE</scope>
</reference>
<name>A0A6J7WQ86_9CAUD</name>
<feature type="domain" description="Major tropism determinant N-terminal" evidence="1">
    <location>
        <begin position="6"/>
        <end position="44"/>
    </location>
</feature>
<gene>
    <name evidence="2" type="ORF">UFOVP204_176</name>
</gene>
<proteinExistence type="predicted"/>
<evidence type="ECO:0000259" key="1">
    <source>
        <dbReference type="Pfam" id="PF18454"/>
    </source>
</evidence>
<dbReference type="Pfam" id="PF18454">
    <property type="entry name" value="Mtd_N"/>
    <property type="match status" value="1"/>
</dbReference>
<dbReference type="EMBL" id="LR798257">
    <property type="protein sequence ID" value="CAB5218294.1"/>
    <property type="molecule type" value="Genomic_DNA"/>
</dbReference>
<dbReference type="InterPro" id="IPR041352">
    <property type="entry name" value="Mtd_N"/>
</dbReference>
<feature type="non-terminal residue" evidence="2">
    <location>
        <position position="682"/>
    </location>
</feature>
<organism evidence="2">
    <name type="scientific">uncultured Caudovirales phage</name>
    <dbReference type="NCBI Taxonomy" id="2100421"/>
    <lineage>
        <taxon>Viruses</taxon>
        <taxon>Duplodnaviria</taxon>
        <taxon>Heunggongvirae</taxon>
        <taxon>Uroviricota</taxon>
        <taxon>Caudoviricetes</taxon>
        <taxon>Peduoviridae</taxon>
        <taxon>Maltschvirus</taxon>
        <taxon>Maltschvirus maltsch</taxon>
    </lineage>
</organism>